<evidence type="ECO:0000313" key="1">
    <source>
        <dbReference type="EMBL" id="SON54256.1"/>
    </source>
</evidence>
<dbReference type="OrthoDB" id="9807577at2"/>
<dbReference type="RefSeq" id="WP_099554428.1">
    <property type="nucleotide sequence ID" value="NZ_LT960614.1"/>
</dbReference>
<name>A0A2C9D1Y2_9HYPH</name>
<dbReference type="Proteomes" id="UP000223606">
    <property type="component" value="Chromosome 1"/>
</dbReference>
<sequence>MIESSAVISTCGQYRYRLFRRWKSGPTCVFIMLNPSTADGTQDDPTIRRCIGFAKREHCGALEVVNLFAFRATSPADLKRAEYPLGQENNVYIARALSKTGPLIAAWGAHGVFLGRDRAVLNMAGGLLQCLGKTKQGHPRHPLYVRSDQPLIAL</sequence>
<dbReference type="KEGG" id="hdi:HDIA_0715"/>
<evidence type="ECO:0008006" key="3">
    <source>
        <dbReference type="Google" id="ProtNLM"/>
    </source>
</evidence>
<reference evidence="2" key="1">
    <citation type="submission" date="2017-09" db="EMBL/GenBank/DDBJ databases">
        <title>Genome sequence of Nannocystis excedens DSM 71.</title>
        <authorList>
            <person name="Blom J."/>
        </authorList>
    </citation>
    <scope>NUCLEOTIDE SEQUENCE [LARGE SCALE GENOMIC DNA]</scope>
    <source>
        <strain evidence="2">type strain: E19</strain>
    </source>
</reference>
<dbReference type="AlphaFoldDB" id="A0A2C9D1Y2"/>
<protein>
    <recommendedName>
        <fullName evidence="3">DUF1643 domain-containing protein</fullName>
    </recommendedName>
</protein>
<organism evidence="1 2">
    <name type="scientific">Hartmannibacter diazotrophicus</name>
    <dbReference type="NCBI Taxonomy" id="1482074"/>
    <lineage>
        <taxon>Bacteria</taxon>
        <taxon>Pseudomonadati</taxon>
        <taxon>Pseudomonadota</taxon>
        <taxon>Alphaproteobacteria</taxon>
        <taxon>Hyphomicrobiales</taxon>
        <taxon>Pleomorphomonadaceae</taxon>
        <taxon>Hartmannibacter</taxon>
    </lineage>
</organism>
<dbReference type="EMBL" id="LT960614">
    <property type="protein sequence ID" value="SON54256.1"/>
    <property type="molecule type" value="Genomic_DNA"/>
</dbReference>
<gene>
    <name evidence="1" type="ORF">HDIA_0715</name>
</gene>
<keyword evidence="2" id="KW-1185">Reference proteome</keyword>
<proteinExistence type="predicted"/>
<evidence type="ECO:0000313" key="2">
    <source>
        <dbReference type="Proteomes" id="UP000223606"/>
    </source>
</evidence>
<dbReference type="InterPro" id="IPR012441">
    <property type="entry name" value="DUF1643"/>
</dbReference>
<dbReference type="Pfam" id="PF07799">
    <property type="entry name" value="DUF1643"/>
    <property type="match status" value="1"/>
</dbReference>
<accession>A0A2C9D1Y2</accession>